<evidence type="ECO:0000313" key="4">
    <source>
        <dbReference type="Proteomes" id="UP000436088"/>
    </source>
</evidence>
<keyword evidence="2" id="KW-1133">Transmembrane helix</keyword>
<feature type="transmembrane region" description="Helical" evidence="2">
    <location>
        <begin position="112"/>
        <end position="131"/>
    </location>
</feature>
<dbReference type="EMBL" id="VEPZ02000964">
    <property type="protein sequence ID" value="KAE8707383.1"/>
    <property type="molecule type" value="Genomic_DNA"/>
</dbReference>
<dbReference type="Proteomes" id="UP000436088">
    <property type="component" value="Unassembled WGS sequence"/>
</dbReference>
<dbReference type="AlphaFoldDB" id="A0A6A3AUJ0"/>
<protein>
    <submittedName>
        <fullName evidence="3">Uncharacterized protein</fullName>
    </submittedName>
</protein>
<feature type="region of interest" description="Disordered" evidence="1">
    <location>
        <begin position="1"/>
        <end position="51"/>
    </location>
</feature>
<proteinExistence type="predicted"/>
<name>A0A6A3AUJ0_HIBSY</name>
<accession>A0A6A3AUJ0</accession>
<organism evidence="3 4">
    <name type="scientific">Hibiscus syriacus</name>
    <name type="common">Rose of Sharon</name>
    <dbReference type="NCBI Taxonomy" id="106335"/>
    <lineage>
        <taxon>Eukaryota</taxon>
        <taxon>Viridiplantae</taxon>
        <taxon>Streptophyta</taxon>
        <taxon>Embryophyta</taxon>
        <taxon>Tracheophyta</taxon>
        <taxon>Spermatophyta</taxon>
        <taxon>Magnoliopsida</taxon>
        <taxon>eudicotyledons</taxon>
        <taxon>Gunneridae</taxon>
        <taxon>Pentapetalae</taxon>
        <taxon>rosids</taxon>
        <taxon>malvids</taxon>
        <taxon>Malvales</taxon>
        <taxon>Malvaceae</taxon>
        <taxon>Malvoideae</taxon>
        <taxon>Hibiscus</taxon>
    </lineage>
</organism>
<reference evidence="3" key="1">
    <citation type="submission" date="2019-09" db="EMBL/GenBank/DDBJ databases">
        <title>Draft genome information of white flower Hibiscus syriacus.</title>
        <authorList>
            <person name="Kim Y.-M."/>
        </authorList>
    </citation>
    <scope>NUCLEOTIDE SEQUENCE [LARGE SCALE GENOMIC DNA]</scope>
    <source>
        <strain evidence="3">YM2019G1</strain>
    </source>
</reference>
<comment type="caution">
    <text evidence="3">The sequence shown here is derived from an EMBL/GenBank/DDBJ whole genome shotgun (WGS) entry which is preliminary data.</text>
</comment>
<sequence>MALPKRNRGAQGLRQVKCAGQQLSPRARRRPQSSHPKLAVDPPHFHRPSSSPPRLHPFLLSVAAASPSLHLRLHLSAIPNPPTPKFSVSPLLFFTQTLTFLGSLPTKTKKKGSVIGSSLATAIAVAYFLFYRKGFMFDFRSPLNAFNVVFSSREVKIDQTEARDYLESDEPAAEAIPDYVPLAVPEIVPSAPSHKRELIVVPVAVDSAQQEALLVLKKLRVCFLKLLLYEIISDPFQMNCI</sequence>
<evidence type="ECO:0000256" key="1">
    <source>
        <dbReference type="SAM" id="MobiDB-lite"/>
    </source>
</evidence>
<gene>
    <name evidence="3" type="ORF">F3Y22_tig00110384pilonHSYRG00700</name>
</gene>
<keyword evidence="2" id="KW-0472">Membrane</keyword>
<evidence type="ECO:0000256" key="2">
    <source>
        <dbReference type="SAM" id="Phobius"/>
    </source>
</evidence>
<keyword evidence="2" id="KW-0812">Transmembrane</keyword>
<keyword evidence="4" id="KW-1185">Reference proteome</keyword>
<evidence type="ECO:0000313" key="3">
    <source>
        <dbReference type="EMBL" id="KAE8707383.1"/>
    </source>
</evidence>